<dbReference type="AlphaFoldDB" id="A0A9P8CWB4"/>
<feature type="region of interest" description="Disordered" evidence="5">
    <location>
        <begin position="520"/>
        <end position="623"/>
    </location>
</feature>
<evidence type="ECO:0000256" key="4">
    <source>
        <dbReference type="ARBA" id="ARBA00023136"/>
    </source>
</evidence>
<reference evidence="7" key="1">
    <citation type="submission" date="2021-07" db="EMBL/GenBank/DDBJ databases">
        <title>Draft genome of Mortierella alpina, strain LL118, isolated from an aspen leaf litter sample.</title>
        <authorList>
            <person name="Yang S."/>
            <person name="Vinatzer B.A."/>
        </authorList>
    </citation>
    <scope>NUCLEOTIDE SEQUENCE</scope>
    <source>
        <strain evidence="7">LL118</strain>
    </source>
</reference>
<dbReference type="PANTHER" id="PTHR12570:SF82">
    <property type="entry name" value="NIPA-LIKE PROTEIN 3"/>
    <property type="match status" value="1"/>
</dbReference>
<feature type="compositionally biased region" description="Polar residues" evidence="5">
    <location>
        <begin position="904"/>
        <end position="922"/>
    </location>
</feature>
<feature type="region of interest" description="Disordered" evidence="5">
    <location>
        <begin position="834"/>
        <end position="853"/>
    </location>
</feature>
<evidence type="ECO:0000256" key="2">
    <source>
        <dbReference type="ARBA" id="ARBA00022692"/>
    </source>
</evidence>
<organism evidence="7 8">
    <name type="scientific">Mortierella alpina</name>
    <name type="common">Oleaginous fungus</name>
    <name type="synonym">Mortierella renispora</name>
    <dbReference type="NCBI Taxonomy" id="64518"/>
    <lineage>
        <taxon>Eukaryota</taxon>
        <taxon>Fungi</taxon>
        <taxon>Fungi incertae sedis</taxon>
        <taxon>Mucoromycota</taxon>
        <taxon>Mortierellomycotina</taxon>
        <taxon>Mortierellomycetes</taxon>
        <taxon>Mortierellales</taxon>
        <taxon>Mortierellaceae</taxon>
        <taxon>Mortierella</taxon>
    </lineage>
</organism>
<feature type="compositionally biased region" description="Low complexity" evidence="5">
    <location>
        <begin position="930"/>
        <end position="939"/>
    </location>
</feature>
<feature type="transmembrane region" description="Helical" evidence="6">
    <location>
        <begin position="271"/>
        <end position="289"/>
    </location>
</feature>
<dbReference type="Pfam" id="PF05653">
    <property type="entry name" value="Mg_trans_NIPA"/>
    <property type="match status" value="2"/>
</dbReference>
<dbReference type="PANTHER" id="PTHR12570">
    <property type="match status" value="1"/>
</dbReference>
<feature type="transmembrane region" description="Helical" evidence="6">
    <location>
        <begin position="150"/>
        <end position="179"/>
    </location>
</feature>
<protein>
    <submittedName>
        <fullName evidence="7">Uncharacterized protein</fullName>
    </submittedName>
</protein>
<dbReference type="InterPro" id="IPR008521">
    <property type="entry name" value="Mg_trans_NIPA"/>
</dbReference>
<evidence type="ECO:0000256" key="3">
    <source>
        <dbReference type="ARBA" id="ARBA00022989"/>
    </source>
</evidence>
<dbReference type="EMBL" id="JAIFTL010000174">
    <property type="protein sequence ID" value="KAG9321952.1"/>
    <property type="molecule type" value="Genomic_DNA"/>
</dbReference>
<feature type="region of interest" description="Disordered" evidence="5">
    <location>
        <begin position="717"/>
        <end position="801"/>
    </location>
</feature>
<evidence type="ECO:0000256" key="6">
    <source>
        <dbReference type="SAM" id="Phobius"/>
    </source>
</evidence>
<name>A0A9P8CWB4_MORAP</name>
<feature type="transmembrane region" description="Helical" evidence="6">
    <location>
        <begin position="12"/>
        <end position="34"/>
    </location>
</feature>
<keyword evidence="3 6" id="KW-1133">Transmembrane helix</keyword>
<feature type="compositionally biased region" description="Polar residues" evidence="5">
    <location>
        <begin position="565"/>
        <end position="576"/>
    </location>
</feature>
<feature type="transmembrane region" description="Helical" evidence="6">
    <location>
        <begin position="55"/>
        <end position="76"/>
    </location>
</feature>
<comment type="caution">
    <text evidence="7">The sequence shown here is derived from an EMBL/GenBank/DDBJ whole genome shotgun (WGS) entry which is preliminary data.</text>
</comment>
<feature type="compositionally biased region" description="Basic and acidic residues" evidence="5">
    <location>
        <begin position="542"/>
        <end position="564"/>
    </location>
</feature>
<feature type="transmembrane region" description="Helical" evidence="6">
    <location>
        <begin position="231"/>
        <end position="251"/>
    </location>
</feature>
<gene>
    <name evidence="7" type="ORF">KVV02_006924</name>
</gene>
<feature type="compositionally biased region" description="Acidic residues" evidence="5">
    <location>
        <begin position="371"/>
        <end position="381"/>
    </location>
</feature>
<feature type="compositionally biased region" description="Low complexity" evidence="5">
    <location>
        <begin position="446"/>
        <end position="465"/>
    </location>
</feature>
<evidence type="ECO:0000313" key="8">
    <source>
        <dbReference type="Proteomes" id="UP000717515"/>
    </source>
</evidence>
<dbReference type="GO" id="GO:0016020">
    <property type="term" value="C:membrane"/>
    <property type="evidence" value="ECO:0007669"/>
    <property type="project" value="UniProtKB-SubCell"/>
</dbReference>
<feature type="transmembrane region" description="Helical" evidence="6">
    <location>
        <begin position="329"/>
        <end position="348"/>
    </location>
</feature>
<feature type="transmembrane region" description="Helical" evidence="6">
    <location>
        <begin position="111"/>
        <end position="130"/>
    </location>
</feature>
<feature type="compositionally biased region" description="Polar residues" evidence="5">
    <location>
        <begin position="472"/>
        <end position="482"/>
    </location>
</feature>
<sequence length="939" mass="101107">MAVTGSAFLDFVIGFAVSLIASVMNAAGLNLLKLDHVRNSALPNERQRNECGRPMWHVGLYLYIASQLAGSTIALNFLKTQWVAPLGSIALIFNFVFAKILVGTQITRQDVYGTIVVMASVVWVVVFGGMNSSGDLEDKLTLEDLKQLFARVVFIIYFSILNTIIFMFLALGMYAYWAISLDDESGQLRKNMKTKLTYLLGTNRFARASGLTLEGDEGLEAEARDQRLKKVVAMIMSACGGLLASETLLLAKSGIKLITSTLAGQNQFGDYLSYFILFVLVFTAILQVYCLNTGLKLYDSVLVVPTFYGFYTAFGLINSTIYLNQLGDYEPWVLLLVLVGIGALIYGVKMLSAPKPEQSPAGGPLSSLDNMYEDDEEEDAHEMEQRSKSAKGGDGSKGQSAKKSKLSLKKKRSSKRQSRHGQGLDEENDVPSLFSSRRGMIDSDDVSSMVSSTVGGDSRNGGSSTRGRRMSFTSKSSFQSDPFRTPKDSRSINEGFIGAGIASISAGAVAVATGGHRRSVLFDEEAPTHVLVDTTEDLENSGDERPTKKNGQRDAARQEQENRRQSMLQSSFNTLTMHEKRASVDSTKQSNRQQQQQHPRIDTSSVARTKRDSARFSPTTTAAAAGLMSPSQFRAHFTNSAMPPKPKHMQVEEDDDLGPFHSSADMGGHQQSQMVKGHSVRWSTGSSKIDQVFEDLNPFKVLKSSSNRDSIHGVNAMSSAASSLPSSPNQAASASSRSGPHGHSRQDSFTGLPSEWEVPGRKKRHSMLFGEQGRSGSASGGLVSPSSTASTTNTSTTTATGAVASGVGTTVTRTNSLGKTHHATTSPFASFVAGEWTPSDESKDLEVTPSPRTSRILSSPEIQLAGFVYPAPATSNNNTNFALGAAAFASEEVSLAPSVMEAAATSSHPHGSEPQKYQNHYFTGTPPPANAASTATQQS</sequence>
<feature type="transmembrane region" description="Helical" evidence="6">
    <location>
        <begin position="82"/>
        <end position="102"/>
    </location>
</feature>
<keyword evidence="4 6" id="KW-0472">Membrane</keyword>
<feature type="transmembrane region" description="Helical" evidence="6">
    <location>
        <begin position="301"/>
        <end position="323"/>
    </location>
</feature>
<proteinExistence type="predicted"/>
<feature type="region of interest" description="Disordered" evidence="5">
    <location>
        <begin position="356"/>
        <end position="493"/>
    </location>
</feature>
<feature type="compositionally biased region" description="Low complexity" evidence="5">
    <location>
        <begin position="783"/>
        <end position="801"/>
    </location>
</feature>
<evidence type="ECO:0000256" key="5">
    <source>
        <dbReference type="SAM" id="MobiDB-lite"/>
    </source>
</evidence>
<keyword evidence="2 6" id="KW-0812">Transmembrane</keyword>
<accession>A0A9P8CWB4</accession>
<feature type="compositionally biased region" description="Basic residues" evidence="5">
    <location>
        <begin position="400"/>
        <end position="419"/>
    </location>
</feature>
<evidence type="ECO:0000256" key="1">
    <source>
        <dbReference type="ARBA" id="ARBA00004141"/>
    </source>
</evidence>
<comment type="subcellular location">
    <subcellularLocation>
        <location evidence="1">Membrane</location>
        <topology evidence="1">Multi-pass membrane protein</topology>
    </subcellularLocation>
</comment>
<feature type="region of interest" description="Disordered" evidence="5">
    <location>
        <begin position="900"/>
        <end position="939"/>
    </location>
</feature>
<evidence type="ECO:0000313" key="7">
    <source>
        <dbReference type="EMBL" id="KAG9321952.1"/>
    </source>
</evidence>
<feature type="compositionally biased region" description="Low complexity" evidence="5">
    <location>
        <begin position="717"/>
        <end position="738"/>
    </location>
</feature>
<dbReference type="Proteomes" id="UP000717515">
    <property type="component" value="Unassembled WGS sequence"/>
</dbReference>
<dbReference type="GO" id="GO:0015095">
    <property type="term" value="F:magnesium ion transmembrane transporter activity"/>
    <property type="evidence" value="ECO:0007669"/>
    <property type="project" value="InterPro"/>
</dbReference>